<protein>
    <submittedName>
        <fullName evidence="2">Uncharacterized protein</fullName>
    </submittedName>
</protein>
<name>A0ABW3L4S3_9BACI</name>
<dbReference type="Proteomes" id="UP001596990">
    <property type="component" value="Unassembled WGS sequence"/>
</dbReference>
<feature type="compositionally biased region" description="Basic residues" evidence="1">
    <location>
        <begin position="11"/>
        <end position="20"/>
    </location>
</feature>
<comment type="caution">
    <text evidence="2">The sequence shown here is derived from an EMBL/GenBank/DDBJ whole genome shotgun (WGS) entry which is preliminary data.</text>
</comment>
<keyword evidence="3" id="KW-1185">Reference proteome</keyword>
<evidence type="ECO:0000313" key="2">
    <source>
        <dbReference type="EMBL" id="MFD1020816.1"/>
    </source>
</evidence>
<accession>A0ABW3L4S3</accession>
<evidence type="ECO:0000313" key="3">
    <source>
        <dbReference type="Proteomes" id="UP001596990"/>
    </source>
</evidence>
<proteinExistence type="predicted"/>
<evidence type="ECO:0000256" key="1">
    <source>
        <dbReference type="SAM" id="MobiDB-lite"/>
    </source>
</evidence>
<organism evidence="2 3">
    <name type="scientific">Thalassobacillus hwangdonensis</name>
    <dbReference type="NCBI Taxonomy" id="546108"/>
    <lineage>
        <taxon>Bacteria</taxon>
        <taxon>Bacillati</taxon>
        <taxon>Bacillota</taxon>
        <taxon>Bacilli</taxon>
        <taxon>Bacillales</taxon>
        <taxon>Bacillaceae</taxon>
        <taxon>Thalassobacillus</taxon>
    </lineage>
</organism>
<reference evidence="3" key="1">
    <citation type="journal article" date="2019" name="Int. J. Syst. Evol. Microbiol.">
        <title>The Global Catalogue of Microorganisms (GCM) 10K type strain sequencing project: providing services to taxonomists for standard genome sequencing and annotation.</title>
        <authorList>
            <consortium name="The Broad Institute Genomics Platform"/>
            <consortium name="The Broad Institute Genome Sequencing Center for Infectious Disease"/>
            <person name="Wu L."/>
            <person name="Ma J."/>
        </authorList>
    </citation>
    <scope>NUCLEOTIDE SEQUENCE [LARGE SCALE GENOMIC DNA]</scope>
    <source>
        <strain evidence="3">CCUG 56607</strain>
    </source>
</reference>
<dbReference type="RefSeq" id="WP_386063163.1">
    <property type="nucleotide sequence ID" value="NZ_JBHTKL010000006.1"/>
</dbReference>
<feature type="region of interest" description="Disordered" evidence="1">
    <location>
        <begin position="1"/>
        <end position="21"/>
    </location>
</feature>
<gene>
    <name evidence="2" type="ORF">ACFQ2J_16635</name>
</gene>
<sequence length="61" mass="7050">MGPDKDNGNVAKRRYPKRKGCGCNQSKKVNVNVKREDVIEELSSHEESSDKLLERIKKFFL</sequence>
<dbReference type="EMBL" id="JBHTKL010000006">
    <property type="protein sequence ID" value="MFD1020816.1"/>
    <property type="molecule type" value="Genomic_DNA"/>
</dbReference>